<reference evidence="3 4" key="1">
    <citation type="journal article" date="2012" name="BMC Genomics">
        <title>Comparative genomic analysis of human infective Trypanosoma cruzi lineages with the bat-restricted subspecies T. cruzi marinkellei.</title>
        <authorList>
            <person name="Franzen O."/>
            <person name="Talavera-Lopez C."/>
            <person name="Ochaya S."/>
            <person name="Butler C.E."/>
            <person name="Messenger L.A."/>
            <person name="Lewis M.D."/>
            <person name="Llewellyn M.S."/>
            <person name="Marinkelle C.J."/>
            <person name="Tyler K.M."/>
            <person name="Miles M.A."/>
            <person name="Andersson B."/>
        </authorList>
    </citation>
    <scope>NUCLEOTIDE SEQUENCE [LARGE SCALE GENOMIC DNA]</scope>
    <source>
        <strain evidence="3 4">B7</strain>
    </source>
</reference>
<accession>K2PBS1</accession>
<dbReference type="PROSITE" id="PS50004">
    <property type="entry name" value="C2"/>
    <property type="match status" value="1"/>
</dbReference>
<sequence length="516" mass="57692">MSEKLLLHVDVLRGRNYPQTEDDPCACSTLVRVFLYNGKLQETIADVFKTGLQENSNAPFYSASVDFDVPAGLESVVLVVEVEETTRRTEPYVLFYGCQPVSMAGKGKCEEVITLTSTNPVEKPEEAAQEALLAAEDPTSCPVLSIRYQVIRQKNVEEVKDVHADVELPATPALTGATRIVPKGSRYVWVNLTSDPRWTEAFRQTLVESWRDRAPLVGNAVAKESSQASTKGASTSRSSSQPPRVTDIRSIGDVIIKRWGCCRAHEVLTRLRLCAEAFDRGERMIHFSHERELSYRLQRKERVCLLQELAKTSLVKMGISELRDTLDHLWIFFSSGIKHDPAGTRVLTNEARKKVREATFDSKDKAILHSSLLNFLVPSLTMDQCNEIAVADMESAERAESISEETPPIGTNFGNNNAMAAPVSEVAFSMALIEYIGALLDTLTERELVAALKAFEPAVVNAQQRIKSKAKEEITRIRSNAREPMHRELAPYNPGEGIKIDHLDRLGRRRKSYHPR</sequence>
<evidence type="ECO:0000313" key="3">
    <source>
        <dbReference type="EMBL" id="EKF38542.1"/>
    </source>
</evidence>
<evidence type="ECO:0000256" key="1">
    <source>
        <dbReference type="SAM" id="MobiDB-lite"/>
    </source>
</evidence>
<feature type="region of interest" description="Disordered" evidence="1">
    <location>
        <begin position="221"/>
        <end position="245"/>
    </location>
</feature>
<feature type="compositionally biased region" description="Low complexity" evidence="1">
    <location>
        <begin position="228"/>
        <end position="240"/>
    </location>
</feature>
<name>K2PBS1_TRYCR</name>
<comment type="caution">
    <text evidence="3">The sequence shown here is derived from an EMBL/GenBank/DDBJ whole genome shotgun (WGS) entry which is preliminary data.</text>
</comment>
<dbReference type="OrthoDB" id="258593at2759"/>
<dbReference type="AlphaFoldDB" id="K2PBS1"/>
<dbReference type="InterPro" id="IPR035892">
    <property type="entry name" value="C2_domain_sf"/>
</dbReference>
<dbReference type="EMBL" id="AHKC01005477">
    <property type="protein sequence ID" value="EKF38542.1"/>
    <property type="molecule type" value="Genomic_DNA"/>
</dbReference>
<proteinExistence type="predicted"/>
<dbReference type="InterPro" id="IPR000008">
    <property type="entry name" value="C2_dom"/>
</dbReference>
<protein>
    <recommendedName>
        <fullName evidence="2">C2 domain-containing protein</fullName>
    </recommendedName>
</protein>
<dbReference type="SUPFAM" id="SSF49562">
    <property type="entry name" value="C2 domain (Calcium/lipid-binding domain, CaLB)"/>
    <property type="match status" value="1"/>
</dbReference>
<dbReference type="Proteomes" id="UP000007350">
    <property type="component" value="Unassembled WGS sequence"/>
</dbReference>
<gene>
    <name evidence="3" type="ORF">MOQ_001249</name>
</gene>
<organism evidence="3 4">
    <name type="scientific">Trypanosoma cruzi marinkellei</name>
    <dbReference type="NCBI Taxonomy" id="85056"/>
    <lineage>
        <taxon>Eukaryota</taxon>
        <taxon>Discoba</taxon>
        <taxon>Euglenozoa</taxon>
        <taxon>Kinetoplastea</taxon>
        <taxon>Metakinetoplastina</taxon>
        <taxon>Trypanosomatida</taxon>
        <taxon>Trypanosomatidae</taxon>
        <taxon>Trypanosoma</taxon>
        <taxon>Schizotrypanum</taxon>
    </lineage>
</organism>
<evidence type="ECO:0000313" key="4">
    <source>
        <dbReference type="Proteomes" id="UP000007350"/>
    </source>
</evidence>
<feature type="domain" description="C2" evidence="2">
    <location>
        <begin position="1"/>
        <end position="117"/>
    </location>
</feature>
<evidence type="ECO:0000259" key="2">
    <source>
        <dbReference type="PROSITE" id="PS50004"/>
    </source>
</evidence>
<keyword evidence="4" id="KW-1185">Reference proteome</keyword>